<dbReference type="Pfam" id="PF24882">
    <property type="entry name" value="WHD_ORC2"/>
    <property type="match status" value="1"/>
</dbReference>
<organism evidence="8 9">
    <name type="scientific">Citrus unshiu</name>
    <name type="common">Satsuma mandarin</name>
    <name type="synonym">Citrus nobilis var. unshiu</name>
    <dbReference type="NCBI Taxonomy" id="55188"/>
    <lineage>
        <taxon>Eukaryota</taxon>
        <taxon>Viridiplantae</taxon>
        <taxon>Streptophyta</taxon>
        <taxon>Embryophyta</taxon>
        <taxon>Tracheophyta</taxon>
        <taxon>Spermatophyta</taxon>
        <taxon>Magnoliopsida</taxon>
        <taxon>eudicotyledons</taxon>
        <taxon>Gunneridae</taxon>
        <taxon>Pentapetalae</taxon>
        <taxon>rosids</taxon>
        <taxon>malvids</taxon>
        <taxon>Sapindales</taxon>
        <taxon>Rutaceae</taxon>
        <taxon>Aurantioideae</taxon>
        <taxon>Citrus</taxon>
    </lineage>
</organism>
<dbReference type="GO" id="GO:0006260">
    <property type="term" value="P:DNA replication"/>
    <property type="evidence" value="ECO:0007669"/>
    <property type="project" value="UniProtKB-UniRule"/>
</dbReference>
<feature type="domain" description="Origin recognition complex subunit 2 winged-helix" evidence="7">
    <location>
        <begin position="277"/>
        <end position="335"/>
    </location>
</feature>
<comment type="subcellular location">
    <subcellularLocation>
        <location evidence="1 5">Nucleus</location>
    </subcellularLocation>
</comment>
<evidence type="ECO:0000259" key="6">
    <source>
        <dbReference type="Pfam" id="PF04084"/>
    </source>
</evidence>
<evidence type="ECO:0000256" key="5">
    <source>
        <dbReference type="RuleBase" id="RU368084"/>
    </source>
</evidence>
<proteinExistence type="inferred from homology"/>
<comment type="function">
    <text evidence="5">Component of the origin recognition complex (ORC) that binds origins of replication. DNA-binding is ATP-dependent. ORC is required to assemble the pre-replication complex necessary to initiate DNA replication.</text>
</comment>
<evidence type="ECO:0000313" key="8">
    <source>
        <dbReference type="EMBL" id="GAY45149.1"/>
    </source>
</evidence>
<evidence type="ECO:0000313" key="9">
    <source>
        <dbReference type="Proteomes" id="UP000236630"/>
    </source>
</evidence>
<reference evidence="8 9" key="1">
    <citation type="journal article" date="2017" name="Front. Genet.">
        <title>Draft sequencing of the heterozygous diploid genome of Satsuma (Citrus unshiu Marc.) using a hybrid assembly approach.</title>
        <authorList>
            <person name="Shimizu T."/>
            <person name="Tanizawa Y."/>
            <person name="Mochizuki T."/>
            <person name="Nagasaki H."/>
            <person name="Yoshioka T."/>
            <person name="Toyoda A."/>
            <person name="Fujiyama A."/>
            <person name="Kaminuma E."/>
            <person name="Nakamura Y."/>
        </authorList>
    </citation>
    <scope>NUCLEOTIDE SEQUENCE [LARGE SCALE GENOMIC DNA]</scope>
    <source>
        <strain evidence="9">cv. Miyagawa wase</strain>
    </source>
</reference>
<evidence type="ECO:0000256" key="3">
    <source>
        <dbReference type="ARBA" id="ARBA00022705"/>
    </source>
</evidence>
<gene>
    <name evidence="8" type="ORF">CUMW_087310</name>
</gene>
<evidence type="ECO:0000256" key="4">
    <source>
        <dbReference type="ARBA" id="ARBA00023242"/>
    </source>
</evidence>
<dbReference type="PANTHER" id="PTHR14052:SF0">
    <property type="entry name" value="ORIGIN RECOGNITION COMPLEX SUBUNIT 2"/>
    <property type="match status" value="1"/>
</dbReference>
<keyword evidence="4 5" id="KW-0539">Nucleus</keyword>
<dbReference type="AlphaFoldDB" id="A0A2H5NYF5"/>
<dbReference type="GO" id="GO:0003688">
    <property type="term" value="F:DNA replication origin binding"/>
    <property type="evidence" value="ECO:0007669"/>
    <property type="project" value="UniProtKB-UniRule"/>
</dbReference>
<evidence type="ECO:0000256" key="2">
    <source>
        <dbReference type="ARBA" id="ARBA00007421"/>
    </source>
</evidence>
<dbReference type="GO" id="GO:0005664">
    <property type="term" value="C:nuclear origin of replication recognition complex"/>
    <property type="evidence" value="ECO:0007669"/>
    <property type="project" value="UniProtKB-UniRule"/>
</dbReference>
<keyword evidence="9" id="KW-1185">Reference proteome</keyword>
<comment type="caution">
    <text evidence="8">The sequence shown here is derived from an EMBL/GenBank/DDBJ whole genome shotgun (WGS) entry which is preliminary data.</text>
</comment>
<dbReference type="EMBL" id="BDQV01000027">
    <property type="protein sequence ID" value="GAY45149.1"/>
    <property type="molecule type" value="Genomic_DNA"/>
</dbReference>
<feature type="domain" description="Origin recognition complex subunit 2 RecA-like" evidence="6">
    <location>
        <begin position="61"/>
        <end position="239"/>
    </location>
</feature>
<name>A0A2H5NYF5_CITUN</name>
<dbReference type="InterPro" id="IPR056773">
    <property type="entry name" value="WHD_ORC2"/>
</dbReference>
<sequence length="346" mass="39317">MELNDGEEEEFGFSRNYFLAKDLAASGKKSIHKLSDINLVDEQELRAAASNIEPKHEKEIVSLIDSYKSLYSRWVFMLRCGFGLLMYGFGSKKALLEDFASTALTEYSVVVINGYLQSINIKQVVITLAEVLWNQCKSKRKTTSRNLPRAQQPFNSRSMDDLFAFLDGSELKENDYFVCVVIHNIDGPGLRDSETQQHLGRIASCSHIRMIASIDHVNAPLLWDKKMVHTQFKWHWYHVPTFAPYKVEGMFFPLILAHGSSAQTAKTAAIVLQSLTPNAQSMPIDTLYATSRERFLVSSQVTLNSHLTEFKDHELVKTRRHSDGQDCFYIPLASEALEKLLSEINQ</sequence>
<dbReference type="Pfam" id="PF04084">
    <property type="entry name" value="RecA-like_ORC2"/>
    <property type="match status" value="1"/>
</dbReference>
<dbReference type="InterPro" id="IPR056772">
    <property type="entry name" value="RecA-like_ORC2"/>
</dbReference>
<protein>
    <recommendedName>
        <fullName evidence="5">Origin recognition complex subunit 2</fullName>
    </recommendedName>
</protein>
<evidence type="ECO:0000256" key="1">
    <source>
        <dbReference type="ARBA" id="ARBA00004123"/>
    </source>
</evidence>
<keyword evidence="3 5" id="KW-0235">DNA replication</keyword>
<comment type="subunit">
    <text evidence="5">Component of the origin recognition complex (ORC).</text>
</comment>
<dbReference type="PANTHER" id="PTHR14052">
    <property type="entry name" value="ORIGIN RECOGNITION COMPLEX SUBUNIT 2"/>
    <property type="match status" value="1"/>
</dbReference>
<dbReference type="InterPro" id="IPR007220">
    <property type="entry name" value="ORC2"/>
</dbReference>
<evidence type="ECO:0000259" key="7">
    <source>
        <dbReference type="Pfam" id="PF24882"/>
    </source>
</evidence>
<accession>A0A2H5NYF5</accession>
<dbReference type="STRING" id="55188.A0A2H5NYF5"/>
<dbReference type="Proteomes" id="UP000236630">
    <property type="component" value="Unassembled WGS sequence"/>
</dbReference>
<comment type="similarity">
    <text evidence="2 5">Belongs to the ORC2 family.</text>
</comment>